<evidence type="ECO:0000256" key="5">
    <source>
        <dbReference type="ARBA" id="ARBA00022764"/>
    </source>
</evidence>
<accession>A0A0Q9YZ24</accession>
<feature type="binding site" description="covalent" evidence="8">
    <location>
        <position position="211"/>
    </location>
    <ligand>
        <name>heme c</name>
        <dbReference type="ChEBI" id="CHEBI:61717"/>
        <label>2</label>
    </ligand>
</feature>
<dbReference type="InterPro" id="IPR009056">
    <property type="entry name" value="Cyt_c-like_dom"/>
</dbReference>
<comment type="cofactor">
    <cofactor evidence="8">
        <name>heme</name>
        <dbReference type="ChEBI" id="CHEBI:30413"/>
    </cofactor>
    <text evidence="8">Binds 2 heme groups.</text>
</comment>
<evidence type="ECO:0000256" key="4">
    <source>
        <dbReference type="ARBA" id="ARBA00022729"/>
    </source>
</evidence>
<reference evidence="13" key="3">
    <citation type="submission" date="2021-06" db="EMBL/GenBank/DDBJ databases">
        <title>Genomic Description and Analysis of Intracellular Bacteria, Candidatus Berkiella cookevillensis and Candidatus Berkiella aquae.</title>
        <authorList>
            <person name="Kidane D.T."/>
            <person name="Mehari Y.T."/>
            <person name="Rice F.C."/>
            <person name="Arivett B.A."/>
            <person name="Farone A.L."/>
            <person name="Berk S.G."/>
            <person name="Farone M.B."/>
        </authorList>
    </citation>
    <scope>NUCLEOTIDE SEQUENCE</scope>
    <source>
        <strain evidence="13">HT99</strain>
    </source>
</reference>
<dbReference type="AlphaFoldDB" id="A0A0Q9YZ24"/>
<evidence type="ECO:0000259" key="11">
    <source>
        <dbReference type="PROSITE" id="PS51007"/>
    </source>
</evidence>
<dbReference type="Gene3D" id="1.10.760.10">
    <property type="entry name" value="Cytochrome c-like domain"/>
    <property type="match status" value="2"/>
</dbReference>
<evidence type="ECO:0000256" key="3">
    <source>
        <dbReference type="ARBA" id="ARBA00022723"/>
    </source>
</evidence>
<keyword evidence="12" id="KW-0575">Peroxidase</keyword>
<proteinExistence type="predicted"/>
<dbReference type="GO" id="GO:0004130">
    <property type="term" value="F:cytochrome-c peroxidase activity"/>
    <property type="evidence" value="ECO:0007669"/>
    <property type="project" value="UniProtKB-EC"/>
</dbReference>
<keyword evidence="2 8" id="KW-0349">Heme</keyword>
<keyword evidence="14" id="KW-1185">Reference proteome</keyword>
<dbReference type="SUPFAM" id="SSF46626">
    <property type="entry name" value="Cytochrome c"/>
    <property type="match status" value="2"/>
</dbReference>
<evidence type="ECO:0000256" key="6">
    <source>
        <dbReference type="ARBA" id="ARBA00023002"/>
    </source>
</evidence>
<dbReference type="RefSeq" id="WP_083482756.1">
    <property type="nucleotide sequence ID" value="NZ_LKAJ02000001.1"/>
</dbReference>
<comment type="PTM">
    <text evidence="8">Binds 2 heme groups per subunit.</text>
</comment>
<reference evidence="12" key="1">
    <citation type="submission" date="2015-09" db="EMBL/GenBank/DDBJ databases">
        <title>Draft Genome Sequences of Two Novel Amoeba-resistant Intranuclear Bacteria, Candidatus Berkiella cookevillensis and Candidatus Berkiella aquae.</title>
        <authorList>
            <person name="Mehari Y.T."/>
            <person name="Arivett B.A."/>
            <person name="Farone A.L."/>
            <person name="Gunderson J.H."/>
            <person name="Farone M.B."/>
        </authorList>
    </citation>
    <scope>NUCLEOTIDE SEQUENCE [LARGE SCALE GENOMIC DNA]</scope>
    <source>
        <strain evidence="12">HT99</strain>
    </source>
</reference>
<feature type="domain" description="Cytochrome c" evidence="11">
    <location>
        <begin position="194"/>
        <end position="313"/>
    </location>
</feature>
<keyword evidence="3 9" id="KW-0479">Metal-binding</keyword>
<keyword evidence="6 12" id="KW-0560">Oxidoreductase</keyword>
<dbReference type="InterPro" id="IPR051395">
    <property type="entry name" value="Cytochrome_c_Peroxidase/MauG"/>
</dbReference>
<dbReference type="GO" id="GO:0009055">
    <property type="term" value="F:electron transfer activity"/>
    <property type="evidence" value="ECO:0007669"/>
    <property type="project" value="InterPro"/>
</dbReference>
<dbReference type="PANTHER" id="PTHR30600:SF7">
    <property type="entry name" value="CYTOCHROME C PEROXIDASE-RELATED"/>
    <property type="match status" value="1"/>
</dbReference>
<feature type="binding site" description="axial binding residue" evidence="9">
    <location>
        <position position="69"/>
    </location>
    <ligand>
        <name>heme c</name>
        <dbReference type="ChEBI" id="CHEBI:61717"/>
        <label>1</label>
    </ligand>
    <ligandPart>
        <name>Fe</name>
        <dbReference type="ChEBI" id="CHEBI:18248"/>
    </ligandPart>
</feature>
<keyword evidence="4 10" id="KW-0732">Signal</keyword>
<feature type="signal peptide" evidence="10">
    <location>
        <begin position="1"/>
        <end position="22"/>
    </location>
</feature>
<dbReference type="STRING" id="295108.HT99x_00367"/>
<feature type="binding site" description="covalent" evidence="8">
    <location>
        <position position="65"/>
    </location>
    <ligand>
        <name>heme c</name>
        <dbReference type="ChEBI" id="CHEBI:61717"/>
        <label>1</label>
    </ligand>
</feature>
<dbReference type="PATRIC" id="fig|1590043.3.peg.368"/>
<reference evidence="13" key="2">
    <citation type="journal article" date="2016" name="Genome Announc.">
        <title>Draft Genome Sequences of Two Novel Amoeba-Resistant Intranuclear Bacteria, 'Candidatus Berkiella cookevillensis' and 'Candidatus Berkiella aquae'.</title>
        <authorList>
            <person name="Mehari Y.T."/>
            <person name="Arivett B.A."/>
            <person name="Farone A.L."/>
            <person name="Gunderson J.H."/>
            <person name="Farone M.B."/>
        </authorList>
    </citation>
    <scope>NUCLEOTIDE SEQUENCE</scope>
    <source>
        <strain evidence="13">HT99</strain>
    </source>
</reference>
<feature type="binding site" description="axial binding residue" evidence="9">
    <location>
        <position position="212"/>
    </location>
    <ligand>
        <name>heme c</name>
        <dbReference type="ChEBI" id="CHEBI:61717"/>
        <label>2</label>
    </ligand>
    <ligandPart>
        <name>Fe</name>
        <dbReference type="ChEBI" id="CHEBI:18248"/>
    </ligandPart>
</feature>
<evidence type="ECO:0000256" key="10">
    <source>
        <dbReference type="SAM" id="SignalP"/>
    </source>
</evidence>
<dbReference type="PANTHER" id="PTHR30600">
    <property type="entry name" value="CYTOCHROME C PEROXIDASE-RELATED"/>
    <property type="match status" value="1"/>
</dbReference>
<sequence length="326" mass="36402">MLRLKALIPFLFTAFISQDGFAQTPQTAGAFPISAPQQPADPAKIELGKKLYQEPMFAKDLSASCASCHQLKNAGVDNLPQYIGMNKQVGAVNTPTILNASLNFRQFWDGRAKTIAEVISDHVKDKSIFDSSWPTIIQHLSENSIYTEDFKKIYPQGITKATIEDALTVYIENLLTNNSNFDKFMAGDRNALTNDAQKGFRLFKKYGCIFCHQGPNLGGNLYQRLGIYKDYYADKGPPKKSDLGLYNVTGKPEDKYVFKVPTLRNISRTGPYLHDGSIKTLPEMIQLMAIYQVGQPLRNDEVNSIAAFLQSLNGQPDNDLITNQEK</sequence>
<dbReference type="InterPro" id="IPR036909">
    <property type="entry name" value="Cyt_c-like_dom_sf"/>
</dbReference>
<keyword evidence="5" id="KW-0574">Periplasm</keyword>
<dbReference type="GO" id="GO:0020037">
    <property type="term" value="F:heme binding"/>
    <property type="evidence" value="ECO:0007669"/>
    <property type="project" value="InterPro"/>
</dbReference>
<dbReference type="PROSITE" id="PS51007">
    <property type="entry name" value="CYTC"/>
    <property type="match status" value="2"/>
</dbReference>
<feature type="binding site" description="covalent" evidence="8">
    <location>
        <position position="208"/>
    </location>
    <ligand>
        <name>heme c</name>
        <dbReference type="ChEBI" id="CHEBI:61717"/>
        <label>2</label>
    </ligand>
</feature>
<dbReference type="EMBL" id="LKAJ02000001">
    <property type="protein sequence ID" value="MCS5711814.1"/>
    <property type="molecule type" value="Genomic_DNA"/>
</dbReference>
<dbReference type="OrthoDB" id="9805202at2"/>
<dbReference type="Proteomes" id="UP000051497">
    <property type="component" value="Unassembled WGS sequence"/>
</dbReference>
<dbReference type="GO" id="GO:0042597">
    <property type="term" value="C:periplasmic space"/>
    <property type="evidence" value="ECO:0007669"/>
    <property type="project" value="UniProtKB-SubCell"/>
</dbReference>
<feature type="binding site" description="axial binding residue" evidence="9">
    <location>
        <position position="288"/>
    </location>
    <ligand>
        <name>heme c</name>
        <dbReference type="ChEBI" id="CHEBI:61717"/>
        <label>2</label>
    </ligand>
    <ligandPart>
        <name>Fe</name>
        <dbReference type="ChEBI" id="CHEBI:18248"/>
    </ligandPart>
</feature>
<feature type="chain" id="PRO_5043129889" evidence="10">
    <location>
        <begin position="23"/>
        <end position="326"/>
    </location>
</feature>
<dbReference type="Pfam" id="PF03150">
    <property type="entry name" value="CCP_MauG"/>
    <property type="match status" value="1"/>
</dbReference>
<organism evidence="12">
    <name type="scientific">Candidatus Berkiella aquae</name>
    <dbReference type="NCBI Taxonomy" id="295108"/>
    <lineage>
        <taxon>Bacteria</taxon>
        <taxon>Pseudomonadati</taxon>
        <taxon>Pseudomonadota</taxon>
        <taxon>Gammaproteobacteria</taxon>
        <taxon>Candidatus Berkiellales</taxon>
        <taxon>Candidatus Berkiellaceae</taxon>
        <taxon>Candidatus Berkiella</taxon>
    </lineage>
</organism>
<dbReference type="EC" id="1.11.1.5" evidence="12"/>
<evidence type="ECO:0000313" key="14">
    <source>
        <dbReference type="Proteomes" id="UP000051497"/>
    </source>
</evidence>
<feature type="binding site" description="covalent" evidence="8">
    <location>
        <position position="68"/>
    </location>
    <ligand>
        <name>heme c</name>
        <dbReference type="ChEBI" id="CHEBI:61717"/>
        <label>1</label>
    </ligand>
</feature>
<comment type="caution">
    <text evidence="12">The sequence shown here is derived from an EMBL/GenBank/DDBJ whole genome shotgun (WGS) entry which is preliminary data.</text>
</comment>
<keyword evidence="7 9" id="KW-0408">Iron</keyword>
<evidence type="ECO:0000313" key="13">
    <source>
        <dbReference type="EMBL" id="MCS5711814.1"/>
    </source>
</evidence>
<comment type="subcellular location">
    <subcellularLocation>
        <location evidence="1">Periplasm</location>
    </subcellularLocation>
</comment>
<evidence type="ECO:0000256" key="2">
    <source>
        <dbReference type="ARBA" id="ARBA00022617"/>
    </source>
</evidence>
<dbReference type="InterPro" id="IPR026259">
    <property type="entry name" value="MauG/Cytc_peroxidase"/>
</dbReference>
<dbReference type="InterPro" id="IPR004852">
    <property type="entry name" value="Di-haem_cyt_c_peroxidsae"/>
</dbReference>
<dbReference type="EMBL" id="LKAJ01000001">
    <property type="protein sequence ID" value="KRG22826.1"/>
    <property type="molecule type" value="Genomic_DNA"/>
</dbReference>
<protein>
    <submittedName>
        <fullName evidence="13">C-type cytochrome</fullName>
    </submittedName>
    <submittedName>
        <fullName evidence="12">Cytochrome c551 peroxidase</fullName>
        <ecNumber evidence="12">1.11.1.5</ecNumber>
    </submittedName>
</protein>
<evidence type="ECO:0000256" key="8">
    <source>
        <dbReference type="PIRSR" id="PIRSR000294-1"/>
    </source>
</evidence>
<evidence type="ECO:0000256" key="7">
    <source>
        <dbReference type="ARBA" id="ARBA00023004"/>
    </source>
</evidence>
<gene>
    <name evidence="12" type="primary">ccp</name>
    <name evidence="12" type="ORF">HT99x_00367</name>
    <name evidence="13" type="ORF">HT99x_010260</name>
</gene>
<evidence type="ECO:0000256" key="9">
    <source>
        <dbReference type="PIRSR" id="PIRSR000294-2"/>
    </source>
</evidence>
<name>A0A0Q9YZ24_9GAMM</name>
<evidence type="ECO:0000313" key="12">
    <source>
        <dbReference type="EMBL" id="KRG22826.1"/>
    </source>
</evidence>
<evidence type="ECO:0000256" key="1">
    <source>
        <dbReference type="ARBA" id="ARBA00004418"/>
    </source>
</evidence>
<dbReference type="PIRSF" id="PIRSF000294">
    <property type="entry name" value="Cytochrome-c_peroxidase"/>
    <property type="match status" value="1"/>
</dbReference>
<dbReference type="GO" id="GO:0046872">
    <property type="term" value="F:metal ion binding"/>
    <property type="evidence" value="ECO:0007669"/>
    <property type="project" value="UniProtKB-KW"/>
</dbReference>
<feature type="domain" description="Cytochrome c" evidence="11">
    <location>
        <begin position="43"/>
        <end position="174"/>
    </location>
</feature>